<evidence type="ECO:0000313" key="2">
    <source>
        <dbReference type="EMBL" id="MBB6037573.1"/>
    </source>
</evidence>
<dbReference type="Gene3D" id="2.40.10.10">
    <property type="entry name" value="Trypsin-like serine proteases"/>
    <property type="match status" value="2"/>
</dbReference>
<keyword evidence="1" id="KW-0732">Signal</keyword>
<dbReference type="EMBL" id="JACHGT010000012">
    <property type="protein sequence ID" value="MBB6037573.1"/>
    <property type="molecule type" value="Genomic_DNA"/>
</dbReference>
<organism evidence="2 3">
    <name type="scientific">Phytomonospora endophytica</name>
    <dbReference type="NCBI Taxonomy" id="714109"/>
    <lineage>
        <taxon>Bacteria</taxon>
        <taxon>Bacillati</taxon>
        <taxon>Actinomycetota</taxon>
        <taxon>Actinomycetes</taxon>
        <taxon>Micromonosporales</taxon>
        <taxon>Micromonosporaceae</taxon>
        <taxon>Phytomonospora</taxon>
    </lineage>
</organism>
<dbReference type="RefSeq" id="WP_184790382.1">
    <property type="nucleotide sequence ID" value="NZ_BONT01000085.1"/>
</dbReference>
<evidence type="ECO:0008006" key="4">
    <source>
        <dbReference type="Google" id="ProtNLM"/>
    </source>
</evidence>
<comment type="caution">
    <text evidence="2">The sequence shown here is derived from an EMBL/GenBank/DDBJ whole genome shotgun (WGS) entry which is preliminary data.</text>
</comment>
<proteinExistence type="predicted"/>
<gene>
    <name evidence="2" type="ORF">HNR73_005449</name>
</gene>
<accession>A0A841FRY8</accession>
<dbReference type="Pfam" id="PF13365">
    <property type="entry name" value="Trypsin_2"/>
    <property type="match status" value="1"/>
</dbReference>
<sequence>MGRNKKTWVGAAALLLGGVAFVVGPNAHAGDESAAVVAPEQRVPAGAATVGAEEAADAVLSYTGDTTRTLTYPGASFVKVHFERLLLADGDYVSVSNADGSEEYRYDSSDGAGTWATSVTGQQAVVELHREAASVLADLPLFGAAIDKVTRGLSPAEMSEPRSPESVCSRDDKKDAVCYRDSDPAAFNRSAAVARLLIDGTTLCTAWRVGPKNRMMTNHHCFETSREAKATEVWFGYECEVCGGSATREPVKVRGDEVLATDQTYDYTLFTVGDFSEIEDFGYLEFDNRLSERGEKLYIPQHPSGKPLQIAVDSDSDDGGNCRVEEPKYQGYEADTDVGYKCDTEFGSSGSPVIARSTGKVIALHHFGGCPNSGVRADLLVAELRRLL</sequence>
<dbReference type="Proteomes" id="UP000548476">
    <property type="component" value="Unassembled WGS sequence"/>
</dbReference>
<name>A0A841FRY8_9ACTN</name>
<evidence type="ECO:0000256" key="1">
    <source>
        <dbReference type="SAM" id="SignalP"/>
    </source>
</evidence>
<feature type="chain" id="PRO_5033046758" description="Serine protease" evidence="1">
    <location>
        <begin position="30"/>
        <end position="388"/>
    </location>
</feature>
<dbReference type="PANTHER" id="PTHR36234:SF5">
    <property type="entry name" value="LYSYL ENDOPEPTIDASE"/>
    <property type="match status" value="1"/>
</dbReference>
<dbReference type="SUPFAM" id="SSF50494">
    <property type="entry name" value="Trypsin-like serine proteases"/>
    <property type="match status" value="1"/>
</dbReference>
<protein>
    <recommendedName>
        <fullName evidence="4">Serine protease</fullName>
    </recommendedName>
</protein>
<dbReference type="AlphaFoldDB" id="A0A841FRY8"/>
<keyword evidence="3" id="KW-1185">Reference proteome</keyword>
<dbReference type="InterPro" id="IPR043504">
    <property type="entry name" value="Peptidase_S1_PA_chymotrypsin"/>
</dbReference>
<feature type="signal peptide" evidence="1">
    <location>
        <begin position="1"/>
        <end position="29"/>
    </location>
</feature>
<dbReference type="InterPro" id="IPR009003">
    <property type="entry name" value="Peptidase_S1_PA"/>
</dbReference>
<reference evidence="2 3" key="1">
    <citation type="submission" date="2020-08" db="EMBL/GenBank/DDBJ databases">
        <title>Genomic Encyclopedia of Type Strains, Phase IV (KMG-IV): sequencing the most valuable type-strain genomes for metagenomic binning, comparative biology and taxonomic classification.</title>
        <authorList>
            <person name="Goeker M."/>
        </authorList>
    </citation>
    <scope>NUCLEOTIDE SEQUENCE [LARGE SCALE GENOMIC DNA]</scope>
    <source>
        <strain evidence="2 3">YIM 65646</strain>
    </source>
</reference>
<evidence type="ECO:0000313" key="3">
    <source>
        <dbReference type="Proteomes" id="UP000548476"/>
    </source>
</evidence>
<dbReference type="PANTHER" id="PTHR36234">
    <property type="entry name" value="LYSYL ENDOPEPTIDASE"/>
    <property type="match status" value="1"/>
</dbReference>